<dbReference type="Proteomes" id="UP000694892">
    <property type="component" value="Unassembled WGS sequence"/>
</dbReference>
<sequence>MPDSCDMDVYRLITSKLVSHISRLGSRIVLRIFNRCVVSLTKDLVLCTRGCNTLSKKMASGLSTESVPATIGLPGGFSRFLCILGSQDSCVSWVLKILVYLIF</sequence>
<accession>A0A974BNR4</accession>
<organism evidence="1">
    <name type="scientific">Xenopus laevis</name>
    <name type="common">African clawed frog</name>
    <dbReference type="NCBI Taxonomy" id="8355"/>
    <lineage>
        <taxon>Eukaryota</taxon>
        <taxon>Metazoa</taxon>
        <taxon>Chordata</taxon>
        <taxon>Craniata</taxon>
        <taxon>Vertebrata</taxon>
        <taxon>Euteleostomi</taxon>
        <taxon>Amphibia</taxon>
        <taxon>Batrachia</taxon>
        <taxon>Anura</taxon>
        <taxon>Pipoidea</taxon>
        <taxon>Pipidae</taxon>
        <taxon>Xenopodinae</taxon>
        <taxon>Xenopus</taxon>
        <taxon>Xenopus</taxon>
    </lineage>
</organism>
<proteinExistence type="predicted"/>
<dbReference type="AlphaFoldDB" id="A0A974BNR4"/>
<dbReference type="EMBL" id="KV492920">
    <property type="protein sequence ID" value="OCT55409.1"/>
    <property type="molecule type" value="Genomic_DNA"/>
</dbReference>
<gene>
    <name evidence="1" type="ORF">XELAEV_18002394mg</name>
</gene>
<protein>
    <submittedName>
        <fullName evidence="1">Uncharacterized protein</fullName>
    </submittedName>
</protein>
<name>A0A974BNR4_XENLA</name>
<reference evidence="1" key="1">
    <citation type="submission" date="2016-05" db="EMBL/GenBank/DDBJ databases">
        <title>WGS assembly of Xenopus laevis.</title>
        <authorList>
            <person name="Session A."/>
            <person name="Uno Y."/>
            <person name="Kwon T."/>
            <person name="Chapman J."/>
            <person name="Toyoda A."/>
            <person name="Takahashi S."/>
            <person name="Fukui A."/>
            <person name="Hikosaka A."/>
            <person name="Putnam N."/>
            <person name="Stites J."/>
            <person name="Van Heeringen S."/>
            <person name="Quigley I."/>
            <person name="Heinz S."/>
            <person name="Hellsten U."/>
            <person name="Lyons J."/>
            <person name="Suzuki A."/>
            <person name="Kondo M."/>
            <person name="Ogino H."/>
            <person name="Ochi H."/>
            <person name="Bogdanovic O."/>
            <person name="Lister R."/>
            <person name="Georgiou G."/>
            <person name="Paranjpe S."/>
            <person name="Van Kruijsbergen I."/>
            <person name="Mozaffari S."/>
            <person name="Shu S."/>
            <person name="Schmutz J."/>
            <person name="Jenkins J."/>
            <person name="Grimwood J."/>
            <person name="Carlson J."/>
            <person name="Mitros T."/>
            <person name="Simakov O."/>
            <person name="Heald R."/>
            <person name="Miller K."/>
            <person name="Haudenschild C."/>
            <person name="Kuroki Y."/>
            <person name="Tanaka T."/>
            <person name="Michiue T."/>
            <person name="Watanabe M."/>
            <person name="Kinoshita T."/>
            <person name="Ohta Y."/>
            <person name="Mawaribuchi S."/>
            <person name="Suzuki Y."/>
            <person name="Haramoto Y."/>
            <person name="Yamamoto T."/>
            <person name="Takagi C."/>
            <person name="Kitzman J."/>
            <person name="Shendure J."/>
            <person name="Nakayama T."/>
            <person name="Izutsu Y."/>
            <person name="Robert J."/>
            <person name="Dichmann D."/>
            <person name="Flajnik M."/>
            <person name="Houston D."/>
            <person name="Marcotte E."/>
            <person name="Wallingford J."/>
            <person name="Ito Y."/>
            <person name="Asashima M."/>
            <person name="Ueno N."/>
            <person name="Matsuda Y."/>
            <person name="Jan Veenstra G."/>
            <person name="Fujiyama A."/>
            <person name="Harland R."/>
            <person name="Taira M."/>
            <person name="Rokhsar D.S."/>
        </authorList>
    </citation>
    <scope>NUCLEOTIDE SEQUENCE</scope>
    <source>
        <strain evidence="1">J</strain>
        <tissue evidence="1">Blood</tissue>
    </source>
</reference>
<evidence type="ECO:0000313" key="1">
    <source>
        <dbReference type="EMBL" id="OCT55409.1"/>
    </source>
</evidence>